<protein>
    <recommendedName>
        <fullName evidence="3">Transposase</fullName>
    </recommendedName>
</protein>
<keyword evidence="2" id="KW-1185">Reference proteome</keyword>
<name>A0A238XR48_HALVU</name>
<dbReference type="Proteomes" id="UP000198397">
    <property type="component" value="Unassembled WGS sequence"/>
</dbReference>
<sequence length="190" mass="22868">MIRDFFSTIPTHYVVVEHDRQRFSRSLVFRSVRYSDSEKLRGALVWSEFKQVFAAPSYEGAVRRFEAVLDKVEQLPTEVRGYVEEVQQNFDRFALHLRDEWVPSTTNNLERYYGHTKPTQIERRFRSKERARSFLHTQMRVRTLKNGLVSRNWSLSVGRELFPKLESEQMKSLFTEPKRRYLWWRDLEAG</sequence>
<evidence type="ECO:0008006" key="3">
    <source>
        <dbReference type="Google" id="ProtNLM"/>
    </source>
</evidence>
<evidence type="ECO:0000313" key="2">
    <source>
        <dbReference type="Proteomes" id="UP000198397"/>
    </source>
</evidence>
<proteinExistence type="predicted"/>
<accession>A0A238XR48</accession>
<dbReference type="EMBL" id="FZNQ01000021">
    <property type="protein sequence ID" value="SNR60933.1"/>
    <property type="molecule type" value="Genomic_DNA"/>
</dbReference>
<organism evidence="1 2">
    <name type="scientific">Halorubrum vacuolatum</name>
    <name type="common">Natronobacterium vacuolatum</name>
    <dbReference type="NCBI Taxonomy" id="63740"/>
    <lineage>
        <taxon>Archaea</taxon>
        <taxon>Methanobacteriati</taxon>
        <taxon>Methanobacteriota</taxon>
        <taxon>Stenosarchaea group</taxon>
        <taxon>Halobacteria</taxon>
        <taxon>Halobacteriales</taxon>
        <taxon>Haloferacaceae</taxon>
        <taxon>Halorubrum</taxon>
    </lineage>
</organism>
<evidence type="ECO:0000313" key="1">
    <source>
        <dbReference type="EMBL" id="SNR60933.1"/>
    </source>
</evidence>
<dbReference type="AlphaFoldDB" id="A0A238XR48"/>
<gene>
    <name evidence="1" type="ORF">SAMN06264855_12118</name>
</gene>
<reference evidence="1 2" key="1">
    <citation type="submission" date="2017-06" db="EMBL/GenBank/DDBJ databases">
        <authorList>
            <person name="Kim H.J."/>
            <person name="Triplett B.A."/>
        </authorList>
    </citation>
    <scope>NUCLEOTIDE SEQUENCE [LARGE SCALE GENOMIC DNA]</scope>
    <source>
        <strain evidence="1 2">DSM 8800</strain>
    </source>
</reference>